<dbReference type="OrthoDB" id="7180669at2"/>
<dbReference type="InterPro" id="IPR027417">
    <property type="entry name" value="P-loop_NTPase"/>
</dbReference>
<sequence>MSGSFSTPAVAGAAAGLSRLDAPAPARSALARAASAPVFIHSSWRTSSTWLWAKLRSAPTAIAYCEVFHERLASLTIEYLRRNDYSGWNSKHPEGAPYFLEFAPLVGPGGAARGYDRRMAVDWFVPLEGLGGPLRDAERTYLEGLIAAAAERGKVAVLTDTRTLGRFTAIAGAFPGVHVLLVRNLFHQWASYTEQWANGNGYFLDMLFATVEAAARADPFARLLADWFDVGERSPLNPATFQLFLLFHLYLTVHAHDAANLVVDVNQVAAEPERRAAVEAALAAAVGAPIDLADARAPFGLSLFAVPSRTAFVDTIEQFFKLAIDGSVSAEAVRFGARAKDEALLEWDRCEFYCGAQRARFGKAAPPALAPAPAPAPTTAGEAMRPKEKRRGRRR</sequence>
<proteinExistence type="predicted"/>
<protein>
    <submittedName>
        <fullName evidence="2">Uncharacterized protein</fullName>
    </submittedName>
</protein>
<keyword evidence="3" id="KW-1185">Reference proteome</keyword>
<evidence type="ECO:0000313" key="2">
    <source>
        <dbReference type="EMBL" id="RBP18305.1"/>
    </source>
</evidence>
<dbReference type="Proteomes" id="UP000253529">
    <property type="component" value="Unassembled WGS sequence"/>
</dbReference>
<gene>
    <name evidence="2" type="ORF">DFR50_101249</name>
</gene>
<name>A0A366FX40_9HYPH</name>
<reference evidence="2 3" key="1">
    <citation type="submission" date="2018-06" db="EMBL/GenBank/DDBJ databases">
        <title>Genomic Encyclopedia of Type Strains, Phase IV (KMG-IV): sequencing the most valuable type-strain genomes for metagenomic binning, comparative biology and taxonomic classification.</title>
        <authorList>
            <person name="Goeker M."/>
        </authorList>
    </citation>
    <scope>NUCLEOTIDE SEQUENCE [LARGE SCALE GENOMIC DNA]</scope>
    <source>
        <strain evidence="2 3">DSM 24875</strain>
    </source>
</reference>
<feature type="region of interest" description="Disordered" evidence="1">
    <location>
        <begin position="365"/>
        <end position="395"/>
    </location>
</feature>
<dbReference type="Gene3D" id="3.40.50.300">
    <property type="entry name" value="P-loop containing nucleotide triphosphate hydrolases"/>
    <property type="match status" value="1"/>
</dbReference>
<dbReference type="SUPFAM" id="SSF52540">
    <property type="entry name" value="P-loop containing nucleoside triphosphate hydrolases"/>
    <property type="match status" value="1"/>
</dbReference>
<dbReference type="AlphaFoldDB" id="A0A366FX40"/>
<organism evidence="2 3">
    <name type="scientific">Roseiarcus fermentans</name>
    <dbReference type="NCBI Taxonomy" id="1473586"/>
    <lineage>
        <taxon>Bacteria</taxon>
        <taxon>Pseudomonadati</taxon>
        <taxon>Pseudomonadota</taxon>
        <taxon>Alphaproteobacteria</taxon>
        <taxon>Hyphomicrobiales</taxon>
        <taxon>Roseiarcaceae</taxon>
        <taxon>Roseiarcus</taxon>
    </lineage>
</organism>
<evidence type="ECO:0000256" key="1">
    <source>
        <dbReference type="SAM" id="MobiDB-lite"/>
    </source>
</evidence>
<dbReference type="RefSeq" id="WP_113887355.1">
    <property type="nucleotide sequence ID" value="NZ_QNRK01000001.1"/>
</dbReference>
<comment type="caution">
    <text evidence="2">The sequence shown here is derived from an EMBL/GenBank/DDBJ whole genome shotgun (WGS) entry which is preliminary data.</text>
</comment>
<dbReference type="EMBL" id="QNRK01000001">
    <property type="protein sequence ID" value="RBP18305.1"/>
    <property type="molecule type" value="Genomic_DNA"/>
</dbReference>
<evidence type="ECO:0000313" key="3">
    <source>
        <dbReference type="Proteomes" id="UP000253529"/>
    </source>
</evidence>
<accession>A0A366FX40</accession>